<evidence type="ECO:0000313" key="2">
    <source>
        <dbReference type="EMBL" id="RHM76130.1"/>
    </source>
</evidence>
<organism evidence="2 3">
    <name type="scientific">Mediterraneibacter gnavus</name>
    <name type="common">Ruminococcus gnavus</name>
    <dbReference type="NCBI Taxonomy" id="33038"/>
    <lineage>
        <taxon>Bacteria</taxon>
        <taxon>Bacillati</taxon>
        <taxon>Bacillota</taxon>
        <taxon>Clostridia</taxon>
        <taxon>Lachnospirales</taxon>
        <taxon>Lachnospiraceae</taxon>
        <taxon>Mediterraneibacter</taxon>
    </lineage>
</organism>
<feature type="transmembrane region" description="Helical" evidence="1">
    <location>
        <begin position="12"/>
        <end position="35"/>
    </location>
</feature>
<gene>
    <name evidence="2" type="ORF">DWZ50_09055</name>
</gene>
<dbReference type="PANTHER" id="PTHR30121">
    <property type="entry name" value="UNCHARACTERIZED PROTEIN YJGR-RELATED"/>
    <property type="match status" value="1"/>
</dbReference>
<evidence type="ECO:0000313" key="3">
    <source>
        <dbReference type="Proteomes" id="UP000285610"/>
    </source>
</evidence>
<keyword evidence="1" id="KW-1133">Transmembrane helix</keyword>
<reference evidence="2 3" key="1">
    <citation type="submission" date="2018-08" db="EMBL/GenBank/DDBJ databases">
        <title>A genome reference for cultivated species of the human gut microbiota.</title>
        <authorList>
            <person name="Zou Y."/>
            <person name="Xue W."/>
            <person name="Luo G."/>
        </authorList>
    </citation>
    <scope>NUCLEOTIDE SEQUENCE [LARGE SCALE GENOMIC DNA]</scope>
    <source>
        <strain evidence="2 3">AF33-12</strain>
    </source>
</reference>
<keyword evidence="1" id="KW-0472">Membrane</keyword>
<proteinExistence type="predicted"/>
<comment type="caution">
    <text evidence="2">The sequence shown here is derived from an EMBL/GenBank/DDBJ whole genome shotgun (WGS) entry which is preliminary data.</text>
</comment>
<dbReference type="SUPFAM" id="SSF52540">
    <property type="entry name" value="P-loop containing nucleoside triphosphate hydrolases"/>
    <property type="match status" value="1"/>
</dbReference>
<dbReference type="InterPro" id="IPR051162">
    <property type="entry name" value="T4SS_component"/>
</dbReference>
<dbReference type="Gene3D" id="3.40.50.300">
    <property type="entry name" value="P-loop containing nucleotide triphosphate hydrolases"/>
    <property type="match status" value="2"/>
</dbReference>
<protein>
    <recommendedName>
        <fullName evidence="4">AAA-like domain protein</fullName>
    </recommendedName>
</protein>
<dbReference type="EMBL" id="QRQE01000019">
    <property type="protein sequence ID" value="RHM76130.1"/>
    <property type="molecule type" value="Genomic_DNA"/>
</dbReference>
<evidence type="ECO:0008006" key="4">
    <source>
        <dbReference type="Google" id="ProtNLM"/>
    </source>
</evidence>
<dbReference type="InterPro" id="IPR027417">
    <property type="entry name" value="P-loop_NTPase"/>
</dbReference>
<dbReference type="AlphaFoldDB" id="A0A415S9H3"/>
<name>A0A415S9H3_MEDGN</name>
<keyword evidence="1" id="KW-0812">Transmembrane</keyword>
<dbReference type="PANTHER" id="PTHR30121:SF6">
    <property type="entry name" value="SLR6007 PROTEIN"/>
    <property type="match status" value="1"/>
</dbReference>
<evidence type="ECO:0000256" key="1">
    <source>
        <dbReference type="SAM" id="Phobius"/>
    </source>
</evidence>
<sequence length="739" mass="84252">MREIILQHKESFLVGIGALLLMSLVLAIIIILRMYTKKNTSEKKPEEKKEKKKEKISEARRIVCPDGINPNPLSYTVIHDAGHDVYVRSLTIDSLPKRTVFATTFPSLFNFDRVTTSVFIEPLGEGRASHLLDGRIVEIETNMITAEKNADRNQLRKLNAKLRDTESWAQRIETGDNSLYHVYFLFVLMADSLEQLNRRTDAFRNLAKEKRITLSCCYSLQAESYLTGMPLMYRYSASIGPAKTAGLKRHTMDKLSLASIFNHTQDSFFHEHGIIIGRNMNTGMPVAFDVYEKKHNGYNMVFAGMTGTGKSACMKILASRYITKNGYRFVCIDSQSKGNRGEYAMLTDIMCGTNFEIKSNAGNIMNIFDLDKEEEWSELNGSYEVLRLQDKIANAKSDMMTLIQGNKEPAEFSLVTHIERIVTDIITEMYEERGIYDNVVESLYESGKGLRNGVITSGKIRKKMPVLTDFYKKALEKNKGNRIAEHRKAYRIILDSLKDRVKELYYCPECIQFYSREEWDGGTRNCSCGAEIKKIVGSKAYYDGQSTVKIKENEHFTNIDISQLPEMERPIARQISLSFLNEQFIKTNATNPQKTECLAVIVDEVHENFGMKSAVASLDYVARTSRKRLVSLWTATQALKDYDCCRETEALLKQSAAKFVFKQSYSDRKWVQEALNLTNGQIDRVLELGGDPQDNSENRKGEVCIVDNGKICFCKIDYLKTAEAVFVETDPRIIQEMYA</sequence>
<dbReference type="Proteomes" id="UP000285610">
    <property type="component" value="Unassembled WGS sequence"/>
</dbReference>
<accession>A0A415S9H3</accession>